<proteinExistence type="predicted"/>
<sequence length="118" mass="14145">MNSIRSLFCFRRTEKPKRKDKTATGYFLLADNYQCRNVTRIIEEQMILNDYIMDFKECIEFDLNRHLVIRLKGMKSLEEMVEELEDVDIQKMSGEAMKQCVKFFSSIYNFSIKEKIFS</sequence>
<name>A0A1I7UKR0_9PELO</name>
<accession>A0A1I7UKR0</accession>
<dbReference type="WBParaSite" id="Csp11.Scaffold630.g16938.t2">
    <property type="protein sequence ID" value="Csp11.Scaffold630.g16938.t2"/>
    <property type="gene ID" value="Csp11.Scaffold630.g16938"/>
</dbReference>
<dbReference type="AlphaFoldDB" id="A0A1I7UKR0"/>
<protein>
    <submittedName>
        <fullName evidence="2">BTB domain-containing protein</fullName>
    </submittedName>
</protein>
<reference evidence="2" key="1">
    <citation type="submission" date="2016-11" db="UniProtKB">
        <authorList>
            <consortium name="WormBaseParasite"/>
        </authorList>
    </citation>
    <scope>IDENTIFICATION</scope>
</reference>
<organism evidence="1 2">
    <name type="scientific">Caenorhabditis tropicalis</name>
    <dbReference type="NCBI Taxonomy" id="1561998"/>
    <lineage>
        <taxon>Eukaryota</taxon>
        <taxon>Metazoa</taxon>
        <taxon>Ecdysozoa</taxon>
        <taxon>Nematoda</taxon>
        <taxon>Chromadorea</taxon>
        <taxon>Rhabditida</taxon>
        <taxon>Rhabditina</taxon>
        <taxon>Rhabditomorpha</taxon>
        <taxon>Rhabditoidea</taxon>
        <taxon>Rhabditidae</taxon>
        <taxon>Peloderinae</taxon>
        <taxon>Caenorhabditis</taxon>
    </lineage>
</organism>
<evidence type="ECO:0000313" key="1">
    <source>
        <dbReference type="Proteomes" id="UP000095282"/>
    </source>
</evidence>
<dbReference type="Proteomes" id="UP000095282">
    <property type="component" value="Unplaced"/>
</dbReference>
<evidence type="ECO:0000313" key="2">
    <source>
        <dbReference type="WBParaSite" id="Csp11.Scaffold630.g16938.t2"/>
    </source>
</evidence>
<keyword evidence="1" id="KW-1185">Reference proteome</keyword>